<evidence type="ECO:0000256" key="1">
    <source>
        <dbReference type="SAM" id="SignalP"/>
    </source>
</evidence>
<keyword evidence="4" id="KW-1185">Reference proteome</keyword>
<dbReference type="RefSeq" id="WP_226754468.1">
    <property type="nucleotide sequence ID" value="NZ_JAJATW010000012.1"/>
</dbReference>
<dbReference type="Pfam" id="PF12146">
    <property type="entry name" value="Hydrolase_4"/>
    <property type="match status" value="1"/>
</dbReference>
<dbReference type="InterPro" id="IPR029058">
    <property type="entry name" value="AB_hydrolase_fold"/>
</dbReference>
<keyword evidence="1" id="KW-0732">Signal</keyword>
<keyword evidence="3" id="KW-0378">Hydrolase</keyword>
<organism evidence="3 4">
    <name type="scientific">Marinomonas algarum</name>
    <dbReference type="NCBI Taxonomy" id="2883105"/>
    <lineage>
        <taxon>Bacteria</taxon>
        <taxon>Pseudomonadati</taxon>
        <taxon>Pseudomonadota</taxon>
        <taxon>Gammaproteobacteria</taxon>
        <taxon>Oceanospirillales</taxon>
        <taxon>Oceanospirillaceae</taxon>
        <taxon>Marinomonas</taxon>
    </lineage>
</organism>
<name>A0A9X1LEV5_9GAMM</name>
<accession>A0A9X1LEV5</accession>
<evidence type="ECO:0000313" key="4">
    <source>
        <dbReference type="Proteomes" id="UP001139095"/>
    </source>
</evidence>
<evidence type="ECO:0000259" key="2">
    <source>
        <dbReference type="Pfam" id="PF12146"/>
    </source>
</evidence>
<protein>
    <submittedName>
        <fullName evidence="3">Alpha/beta fold hydrolase</fullName>
    </submittedName>
</protein>
<proteinExistence type="predicted"/>
<gene>
    <name evidence="3" type="ORF">LG368_09400</name>
</gene>
<dbReference type="GO" id="GO:0016787">
    <property type="term" value="F:hydrolase activity"/>
    <property type="evidence" value="ECO:0007669"/>
    <property type="project" value="UniProtKB-KW"/>
</dbReference>
<feature type="domain" description="Serine aminopeptidase S33" evidence="2">
    <location>
        <begin position="91"/>
        <end position="218"/>
    </location>
</feature>
<dbReference type="Proteomes" id="UP001139095">
    <property type="component" value="Unassembled WGS sequence"/>
</dbReference>
<dbReference type="Gene3D" id="3.40.50.1820">
    <property type="entry name" value="alpha/beta hydrolase"/>
    <property type="match status" value="1"/>
</dbReference>
<dbReference type="SUPFAM" id="SSF53474">
    <property type="entry name" value="alpha/beta-Hydrolases"/>
    <property type="match status" value="1"/>
</dbReference>
<sequence>MQKNTLRSGISLLVLPFLLVVSTWVIAQPSPSENGTVLVYKKGESFTQYRQRAHDYVFERKVWVNESNKQRELSAVLPFELLPDTEQCAEPAKAGVILSHGLSDSPFSMRDMAYALQAACYHVRVVLLPGHGTRAEDLLDVHREDWRATFRSAADQFGQEVDTLYVGGFSTGGALAVEYAWQHSDRVAGVVLFSPVFKVNSRIDWLAPWLALVKDWLDHRPSDDFAKYASIPVPAIAQVYRLAKEVRAELVDNPSDLPVFMALSEEDNTVDSSVSQTVFELGMIGDKSRMVLYSQTQNSQKNDRLTVQNTYWPEDNILGLSHMAIHGHPENPYYGAEGEYRLCGWHATNEERYQVCRKAKDNWFGEHSDALFDQGNHAARISWNPHFHALMQEITLFLQTNRYN</sequence>
<dbReference type="AlphaFoldDB" id="A0A9X1LEV5"/>
<feature type="chain" id="PRO_5040951274" evidence="1">
    <location>
        <begin position="28"/>
        <end position="404"/>
    </location>
</feature>
<evidence type="ECO:0000313" key="3">
    <source>
        <dbReference type="EMBL" id="MCB5162116.1"/>
    </source>
</evidence>
<feature type="signal peptide" evidence="1">
    <location>
        <begin position="1"/>
        <end position="27"/>
    </location>
</feature>
<reference evidence="3" key="1">
    <citation type="submission" date="2021-10" db="EMBL/GenBank/DDBJ databases">
        <title>Marinomonas pontica sp. nov., isolated from the Black Sea.</title>
        <authorList>
            <person name="Zhao L.-H."/>
            <person name="Xue J.-H."/>
        </authorList>
    </citation>
    <scope>NUCLEOTIDE SEQUENCE</scope>
    <source>
        <strain evidence="3">E8</strain>
    </source>
</reference>
<dbReference type="EMBL" id="JAJATW010000012">
    <property type="protein sequence ID" value="MCB5162116.1"/>
    <property type="molecule type" value="Genomic_DNA"/>
</dbReference>
<comment type="caution">
    <text evidence="3">The sequence shown here is derived from an EMBL/GenBank/DDBJ whole genome shotgun (WGS) entry which is preliminary data.</text>
</comment>
<dbReference type="InterPro" id="IPR022742">
    <property type="entry name" value="Hydrolase_4"/>
</dbReference>